<evidence type="ECO:0000313" key="3">
    <source>
        <dbReference type="Proteomes" id="UP000053860"/>
    </source>
</evidence>
<feature type="non-terminal residue" evidence="2">
    <location>
        <position position="636"/>
    </location>
</feature>
<protein>
    <submittedName>
        <fullName evidence="2">Uncharacterized protein</fullName>
    </submittedName>
</protein>
<dbReference type="InterPro" id="IPR008928">
    <property type="entry name" value="6-hairpin_glycosidase_sf"/>
</dbReference>
<feature type="signal peptide" evidence="1">
    <location>
        <begin position="1"/>
        <end position="21"/>
    </location>
</feature>
<organism evidence="2 3">
    <name type="scientific">Proteiniphilum acetatigenes</name>
    <dbReference type="NCBI Taxonomy" id="294710"/>
    <lineage>
        <taxon>Bacteria</taxon>
        <taxon>Pseudomonadati</taxon>
        <taxon>Bacteroidota</taxon>
        <taxon>Bacteroidia</taxon>
        <taxon>Bacteroidales</taxon>
        <taxon>Dysgonomonadaceae</taxon>
        <taxon>Proteiniphilum</taxon>
    </lineage>
</organism>
<gene>
    <name evidence="2" type="ORF">XD92_1561</name>
</gene>
<dbReference type="SUPFAM" id="SSF48208">
    <property type="entry name" value="Six-hairpin glycosidases"/>
    <property type="match status" value="1"/>
</dbReference>
<dbReference type="Proteomes" id="UP000053860">
    <property type="component" value="Unassembled WGS sequence"/>
</dbReference>
<name>A0A117LZ58_9BACT</name>
<comment type="caution">
    <text evidence="2">The sequence shown here is derived from an EMBL/GenBank/DDBJ whole genome shotgun (WGS) entry which is preliminary data.</text>
</comment>
<proteinExistence type="predicted"/>
<reference evidence="3" key="1">
    <citation type="journal article" date="2015" name="MBio">
        <title>Genome-Resolved Metagenomic Analysis Reveals Roles for Candidate Phyla and Other Microbial Community Members in Biogeochemical Transformations in Oil Reservoirs.</title>
        <authorList>
            <person name="Hu P."/>
            <person name="Tom L."/>
            <person name="Singh A."/>
            <person name="Thomas B.C."/>
            <person name="Baker B.J."/>
            <person name="Piceno Y.M."/>
            <person name="Andersen G.L."/>
            <person name="Banfield J.F."/>
        </authorList>
    </citation>
    <scope>NUCLEOTIDE SEQUENCE [LARGE SCALE GENOMIC DNA]</scope>
</reference>
<evidence type="ECO:0000256" key="1">
    <source>
        <dbReference type="SAM" id="SignalP"/>
    </source>
</evidence>
<accession>A0A117LZ58</accession>
<dbReference type="EMBL" id="LGGN01000385">
    <property type="protein sequence ID" value="KUK75324.1"/>
    <property type="molecule type" value="Genomic_DNA"/>
</dbReference>
<feature type="chain" id="PRO_5007150938" evidence="1">
    <location>
        <begin position="22"/>
        <end position="636"/>
    </location>
</feature>
<sequence>MFNIVSRLFAILILFSFHACGQRQNVITISCHENNDLYLVLKENNVSVYRYDTPDQAIDQAKAGSGVMILADDYPAQTTTINASLFEKAKAKNLRLYVEYPSYLPNLQLKPPKPTSLERVVVTTDKIKNLTNMQILALHDCNYVPVTVKDPLLSMSKVAGFDRAIYGMSDNVNANAILFEQDPGSLLISTTKLSQFVTARYAPKAAMQAIWAYILEWLEDDKSQIRLLEWTPEVRPSYTLEEKLPADAGRLAVQRGIDWHTNAKMLLSKDGWEEYKQLWNLNDSNMHTTVPAVNSAAPQPKSEVGDGIYGVLEGIVSQINADGSQPTRWWLRSDSNGESSLAFALRWDMDGDARSKTIATNLLDYVYFNSGLFQNNPTIANYGLLFWAPGNTQALYQDNDARSILGCIGTSGILNSSRWDEVLVKNILGNFRTTGVNGFRGWRLENPDVLNNGWQYYWNRNTIQLQPHYEAWAWATYLWLYDKTGWQPLLNKTRKGITMMMEGYPDKWRWTNGIQQERGRMLLPLAWLIRVDDRPEYRSWLKKIATDLEKSQDESGAIREELGPLDHGDMRPPASNEAYGHGEAPLIHENGDPVADLLYTCNFTFLGLHEAYAATGEEQYKKMADKLADFLIRVQV</sequence>
<evidence type="ECO:0000313" key="2">
    <source>
        <dbReference type="EMBL" id="KUK75324.1"/>
    </source>
</evidence>
<keyword evidence="1" id="KW-0732">Signal</keyword>
<dbReference type="AlphaFoldDB" id="A0A117LZ58"/>
<dbReference type="GO" id="GO:0005975">
    <property type="term" value="P:carbohydrate metabolic process"/>
    <property type="evidence" value="ECO:0007669"/>
    <property type="project" value="InterPro"/>
</dbReference>